<dbReference type="Pfam" id="PF08719">
    <property type="entry name" value="NADAR"/>
    <property type="match status" value="1"/>
</dbReference>
<organism evidence="4 5">
    <name type="scientific">Actinomadura yumaensis</name>
    <dbReference type="NCBI Taxonomy" id="111807"/>
    <lineage>
        <taxon>Bacteria</taxon>
        <taxon>Bacillati</taxon>
        <taxon>Actinomycetota</taxon>
        <taxon>Actinomycetes</taxon>
        <taxon>Streptosporangiales</taxon>
        <taxon>Thermomonosporaceae</taxon>
        <taxon>Actinomadura</taxon>
    </lineage>
</organism>
<dbReference type="CDD" id="cd15457">
    <property type="entry name" value="NADAR"/>
    <property type="match status" value="1"/>
</dbReference>
<proteinExistence type="predicted"/>
<accession>A0ABW2CLF9</accession>
<evidence type="ECO:0000313" key="5">
    <source>
        <dbReference type="Proteomes" id="UP001596380"/>
    </source>
</evidence>
<comment type="catalytic activity">
    <reaction evidence="2">
        <text>2,5-diamino-6-hydroxy-4-(5-phosphoribosylamino)-pyrimidine + H2O = 2,5,6-triamino-4-hydroxypyrimidine + D-ribose 5-phosphate</text>
        <dbReference type="Rhea" id="RHEA:23436"/>
        <dbReference type="ChEBI" id="CHEBI:15377"/>
        <dbReference type="ChEBI" id="CHEBI:58614"/>
        <dbReference type="ChEBI" id="CHEBI:78346"/>
        <dbReference type="ChEBI" id="CHEBI:137796"/>
    </reaction>
</comment>
<evidence type="ECO:0000256" key="2">
    <source>
        <dbReference type="ARBA" id="ARBA00000751"/>
    </source>
</evidence>
<evidence type="ECO:0000259" key="3">
    <source>
        <dbReference type="Pfam" id="PF08719"/>
    </source>
</evidence>
<sequence length="186" mass="20584">MSDVLAVRDADRLAELQARGERMKFVFFWGHREPRSGAAGPGCLSQWWSSPFTLDGVTYATAEHYMMAEKARLFGDGASAAAIVAANHPRHAKDLGRRVRGFDEATWVEHRFEIVVRGNVAKFSQHRDLGDYLRGTGRRVLVEASPLDRVWGIGLAADDERAGDAASWEGLNLLGFALMEARSRLA</sequence>
<dbReference type="Gene3D" id="1.10.357.40">
    <property type="entry name" value="YbiA-like"/>
    <property type="match status" value="1"/>
</dbReference>
<dbReference type="EMBL" id="JBHSXS010000014">
    <property type="protein sequence ID" value="MFC6882619.1"/>
    <property type="molecule type" value="Genomic_DNA"/>
</dbReference>
<dbReference type="RefSeq" id="WP_378043709.1">
    <property type="nucleotide sequence ID" value="NZ_JBHSXE010000001.1"/>
</dbReference>
<comment type="caution">
    <text evidence="4">The sequence shown here is derived from an EMBL/GenBank/DDBJ whole genome shotgun (WGS) entry which is preliminary data.</text>
</comment>
<dbReference type="InterPro" id="IPR012816">
    <property type="entry name" value="NADAR"/>
</dbReference>
<reference evidence="5" key="1">
    <citation type="journal article" date="2019" name="Int. J. Syst. Evol. Microbiol.">
        <title>The Global Catalogue of Microorganisms (GCM) 10K type strain sequencing project: providing services to taxonomists for standard genome sequencing and annotation.</title>
        <authorList>
            <consortium name="The Broad Institute Genomics Platform"/>
            <consortium name="The Broad Institute Genome Sequencing Center for Infectious Disease"/>
            <person name="Wu L."/>
            <person name="Ma J."/>
        </authorList>
    </citation>
    <scope>NUCLEOTIDE SEQUENCE [LARGE SCALE GENOMIC DNA]</scope>
    <source>
        <strain evidence="5">JCM 3369</strain>
    </source>
</reference>
<dbReference type="Proteomes" id="UP001596380">
    <property type="component" value="Unassembled WGS sequence"/>
</dbReference>
<keyword evidence="5" id="KW-1185">Reference proteome</keyword>
<feature type="domain" description="NADAR" evidence="3">
    <location>
        <begin position="27"/>
        <end position="185"/>
    </location>
</feature>
<comment type="catalytic activity">
    <reaction evidence="1">
        <text>5-amino-6-(5-phospho-D-ribosylamino)uracil + H2O = 5,6-diaminouracil + D-ribose 5-phosphate</text>
        <dbReference type="Rhea" id="RHEA:55020"/>
        <dbReference type="ChEBI" id="CHEBI:15377"/>
        <dbReference type="ChEBI" id="CHEBI:46252"/>
        <dbReference type="ChEBI" id="CHEBI:58453"/>
        <dbReference type="ChEBI" id="CHEBI:78346"/>
    </reaction>
</comment>
<evidence type="ECO:0000313" key="4">
    <source>
        <dbReference type="EMBL" id="MFC6882619.1"/>
    </source>
</evidence>
<evidence type="ECO:0000256" key="1">
    <source>
        <dbReference type="ARBA" id="ARBA00000022"/>
    </source>
</evidence>
<dbReference type="NCBIfam" id="TIGR02464">
    <property type="entry name" value="ribofla_fusion"/>
    <property type="match status" value="1"/>
</dbReference>
<dbReference type="SUPFAM" id="SSF143990">
    <property type="entry name" value="YbiA-like"/>
    <property type="match status" value="1"/>
</dbReference>
<dbReference type="InterPro" id="IPR037238">
    <property type="entry name" value="YbiA-like_sf"/>
</dbReference>
<gene>
    <name evidence="4" type="ORF">ACFQKB_22885</name>
</gene>
<name>A0ABW2CLF9_9ACTN</name>
<protein>
    <submittedName>
        <fullName evidence="4">NADAR family protein</fullName>
    </submittedName>
</protein>